<feature type="compositionally biased region" description="Acidic residues" evidence="1">
    <location>
        <begin position="102"/>
        <end position="113"/>
    </location>
</feature>
<evidence type="ECO:0000259" key="3">
    <source>
        <dbReference type="Pfam" id="PF13399"/>
    </source>
</evidence>
<protein>
    <submittedName>
        <fullName evidence="4">LytR family transcriptional regulator</fullName>
    </submittedName>
</protein>
<accession>A0A3B0G1V4</accession>
<keyword evidence="2" id="KW-0812">Transmembrane</keyword>
<feature type="compositionally biased region" description="Basic and acidic residues" evidence="1">
    <location>
        <begin position="1"/>
        <end position="13"/>
    </location>
</feature>
<keyword evidence="2" id="KW-1133">Transmembrane helix</keyword>
<organism evidence="4 5">
    <name type="scientific">Pseudarthrobacter phenanthrenivorans</name>
    <name type="common">Arthrobacter phenanthrenivorans</name>
    <dbReference type="NCBI Taxonomy" id="361575"/>
    <lineage>
        <taxon>Bacteria</taxon>
        <taxon>Bacillati</taxon>
        <taxon>Actinomycetota</taxon>
        <taxon>Actinomycetes</taxon>
        <taxon>Micrococcales</taxon>
        <taxon>Micrococcaceae</taxon>
        <taxon>Pseudarthrobacter</taxon>
    </lineage>
</organism>
<dbReference type="Proteomes" id="UP000273159">
    <property type="component" value="Unassembled WGS sequence"/>
</dbReference>
<comment type="caution">
    <text evidence="4">The sequence shown here is derived from an EMBL/GenBank/DDBJ whole genome shotgun (WGS) entry which is preliminary data.</text>
</comment>
<evidence type="ECO:0000256" key="1">
    <source>
        <dbReference type="SAM" id="MobiDB-lite"/>
    </source>
</evidence>
<feature type="compositionally biased region" description="Low complexity" evidence="1">
    <location>
        <begin position="114"/>
        <end position="125"/>
    </location>
</feature>
<name>A0A3B0G1V4_PSEPS</name>
<sequence>MTKYARDEFDKVPETASRQGVHRTASAPSRVRLWPILAVGIVALAIGLVSFLILPKLGLGGPASQASASLEAAPLAGTGSTPSATPDISATPSPEPTPSDAADGEAADTDPADTDPAGAGTGTEPSAPAASVDKTQPVAVYNATGTAGLAGRVGGTVQSAGWPLGQVGNWAGAPQQGSVIFYSGQAQLANARALAELLGVPTVVNSSDFQVPLVVVLGPGYR</sequence>
<feature type="region of interest" description="Disordered" evidence="1">
    <location>
        <begin position="1"/>
        <end position="25"/>
    </location>
</feature>
<evidence type="ECO:0000313" key="4">
    <source>
        <dbReference type="EMBL" id="RKO25948.1"/>
    </source>
</evidence>
<feature type="compositionally biased region" description="Polar residues" evidence="1">
    <location>
        <begin position="78"/>
        <end position="92"/>
    </location>
</feature>
<dbReference type="AlphaFoldDB" id="A0A3B0G1V4"/>
<evidence type="ECO:0000256" key="2">
    <source>
        <dbReference type="SAM" id="Phobius"/>
    </source>
</evidence>
<reference evidence="4 5" key="1">
    <citation type="submission" date="2018-10" db="EMBL/GenBank/DDBJ databases">
        <title>Genome-guide identification and characterization of bacteria that degrade polycyclic aromatic hydrocarbons and resist hexavalent chromium simultaneously.</title>
        <authorList>
            <person name="Feng H."/>
        </authorList>
    </citation>
    <scope>NUCLEOTIDE SEQUENCE [LARGE SCALE GENOMIC DNA]</scope>
    <source>
        <strain evidence="4 5">J015</strain>
    </source>
</reference>
<gene>
    <name evidence="4" type="ORF">D7Z96_04130</name>
</gene>
<dbReference type="EMBL" id="RBNH01000003">
    <property type="protein sequence ID" value="RKO25948.1"/>
    <property type="molecule type" value="Genomic_DNA"/>
</dbReference>
<feature type="region of interest" description="Disordered" evidence="1">
    <location>
        <begin position="74"/>
        <end position="134"/>
    </location>
</feature>
<feature type="transmembrane region" description="Helical" evidence="2">
    <location>
        <begin position="33"/>
        <end position="54"/>
    </location>
</feature>
<dbReference type="RefSeq" id="WP_120691642.1">
    <property type="nucleotide sequence ID" value="NZ_RBNH01000003.1"/>
</dbReference>
<evidence type="ECO:0000313" key="5">
    <source>
        <dbReference type="Proteomes" id="UP000273159"/>
    </source>
</evidence>
<dbReference type="Pfam" id="PF13399">
    <property type="entry name" value="LytR_C"/>
    <property type="match status" value="1"/>
</dbReference>
<feature type="domain" description="LytR/CpsA/Psr regulator C-terminal" evidence="3">
    <location>
        <begin position="137"/>
        <end position="221"/>
    </location>
</feature>
<keyword evidence="2" id="KW-0472">Membrane</keyword>
<dbReference type="InterPro" id="IPR027381">
    <property type="entry name" value="LytR/CpsA/Psr_C"/>
</dbReference>
<proteinExistence type="predicted"/>
<reference evidence="5" key="2">
    <citation type="submission" date="2018-10" db="EMBL/GenBank/DDBJ databases">
        <authorList>
            <person name="Wang Y."/>
            <person name="Wang J."/>
            <person name="Yang X."/>
            <person name="Wang Z."/>
            <person name="Huang Y."/>
        </authorList>
    </citation>
    <scope>NUCLEOTIDE SEQUENCE [LARGE SCALE GENOMIC DNA]</scope>
    <source>
        <strain evidence="5">J015</strain>
    </source>
</reference>
<dbReference type="Gene3D" id="3.30.70.2390">
    <property type="match status" value="1"/>
</dbReference>